<dbReference type="NCBIfam" id="TIGR00765">
    <property type="entry name" value="yihY_not_rbn"/>
    <property type="match status" value="1"/>
</dbReference>
<dbReference type="EMBL" id="JADPIE010000002">
    <property type="protein sequence ID" value="MBF8436476.1"/>
    <property type="molecule type" value="Genomic_DNA"/>
</dbReference>
<evidence type="ECO:0000256" key="1">
    <source>
        <dbReference type="ARBA" id="ARBA00004651"/>
    </source>
</evidence>
<dbReference type="GO" id="GO:0005886">
    <property type="term" value="C:plasma membrane"/>
    <property type="evidence" value="ECO:0007669"/>
    <property type="project" value="UniProtKB-SubCell"/>
</dbReference>
<evidence type="ECO:0000313" key="8">
    <source>
        <dbReference type="Proteomes" id="UP000621436"/>
    </source>
</evidence>
<feature type="transmembrane region" description="Helical" evidence="6">
    <location>
        <begin position="107"/>
        <end position="126"/>
    </location>
</feature>
<evidence type="ECO:0000256" key="4">
    <source>
        <dbReference type="ARBA" id="ARBA00022989"/>
    </source>
</evidence>
<sequence length="423" mass="49247">MLDKLKKQYNKFTNYNWKLFFIKIFQKARADDIFTHAMGLVYTTLLSIIPFLIFSFYIMTLFNFFGGLENITEEFRNIILNNLAAGTGETLINIFEGYVTGINIEQLGIISFLTLVLVVIFLLARVEITFNKIWGVEKHRDLFKRFVAFWTFITLGTFVITLLISLSFTFLETYLTAEVAERPIEQSRVFDWITFSMNFIIFIIAYYFIPNTKVDPIAAITGGITSGVLFILSRYLYGIYTRNFISYDQIYGSLTIIPIFLVWLYLIWVIVLIGAIISYIVNYRANLDFIGSNGQEDKELQHLLPIAILYIIYKNYQDKDKPGTEYSEIIKKINLPITTIENTLSEMLKTNYITKTENNKYIPLTNLDNISLWSIYKKIILNNNPKSKAIYSDKELERIHNIFNQSIKVKLKELTIKDISSKN</sequence>
<organism evidence="7 8">
    <name type="scientific">Halonatronomonas betaini</name>
    <dbReference type="NCBI Taxonomy" id="2778430"/>
    <lineage>
        <taxon>Bacteria</taxon>
        <taxon>Bacillati</taxon>
        <taxon>Bacillota</taxon>
        <taxon>Clostridia</taxon>
        <taxon>Halanaerobiales</taxon>
        <taxon>Halarsenatibacteraceae</taxon>
        <taxon>Halonatronomonas</taxon>
    </lineage>
</organism>
<evidence type="ECO:0000256" key="2">
    <source>
        <dbReference type="ARBA" id="ARBA00022475"/>
    </source>
</evidence>
<dbReference type="PANTHER" id="PTHR30213">
    <property type="entry name" value="INNER MEMBRANE PROTEIN YHJD"/>
    <property type="match status" value="1"/>
</dbReference>
<reference evidence="7" key="1">
    <citation type="submission" date="2020-11" db="EMBL/GenBank/DDBJ databases">
        <title>Halonatronomonas betainensis gen. nov., sp. nov. a novel haloalkaliphilic representative of the family Halanaerobiacae capable of betaine degradation.</title>
        <authorList>
            <person name="Boltyanskaya Y."/>
            <person name="Kevbrin V."/>
            <person name="Detkova E."/>
            <person name="Grouzdev D.S."/>
            <person name="Koziaeva V."/>
            <person name="Zhilina T."/>
        </authorList>
    </citation>
    <scope>NUCLEOTIDE SEQUENCE</scope>
    <source>
        <strain evidence="7">Z-7014</strain>
    </source>
</reference>
<dbReference type="AlphaFoldDB" id="A0A931ARF3"/>
<keyword evidence="8" id="KW-1185">Reference proteome</keyword>
<dbReference type="RefSeq" id="WP_270453368.1">
    <property type="nucleotide sequence ID" value="NZ_JADPIE010000002.1"/>
</dbReference>
<comment type="caution">
    <text evidence="7">The sequence shown here is derived from an EMBL/GenBank/DDBJ whole genome shotgun (WGS) entry which is preliminary data.</text>
</comment>
<feature type="transmembrane region" description="Helical" evidence="6">
    <location>
        <begin position="189"/>
        <end position="209"/>
    </location>
</feature>
<evidence type="ECO:0000313" key="7">
    <source>
        <dbReference type="EMBL" id="MBF8436476.1"/>
    </source>
</evidence>
<dbReference type="InterPro" id="IPR017039">
    <property type="entry name" value="Virul_fac_BrkB"/>
</dbReference>
<keyword evidence="3 6" id="KW-0812">Transmembrane</keyword>
<evidence type="ECO:0000256" key="6">
    <source>
        <dbReference type="SAM" id="Phobius"/>
    </source>
</evidence>
<dbReference type="Pfam" id="PF03631">
    <property type="entry name" value="Virul_fac_BrkB"/>
    <property type="match status" value="1"/>
</dbReference>
<comment type="subcellular location">
    <subcellularLocation>
        <location evidence="1">Cell membrane</location>
        <topology evidence="1">Multi-pass membrane protein</topology>
    </subcellularLocation>
</comment>
<accession>A0A931ARF3</accession>
<feature type="transmembrane region" description="Helical" evidence="6">
    <location>
        <begin position="33"/>
        <end position="58"/>
    </location>
</feature>
<evidence type="ECO:0000256" key="5">
    <source>
        <dbReference type="ARBA" id="ARBA00023136"/>
    </source>
</evidence>
<keyword evidence="5 6" id="KW-0472">Membrane</keyword>
<name>A0A931ARF3_9FIRM</name>
<gene>
    <name evidence="7" type="ORF">I0Q91_05260</name>
</gene>
<dbReference type="PANTHER" id="PTHR30213:SF0">
    <property type="entry name" value="UPF0761 MEMBRANE PROTEIN YIHY"/>
    <property type="match status" value="1"/>
</dbReference>
<feature type="transmembrane region" description="Helical" evidence="6">
    <location>
        <begin position="216"/>
        <end position="237"/>
    </location>
</feature>
<keyword evidence="2" id="KW-1003">Cell membrane</keyword>
<proteinExistence type="predicted"/>
<evidence type="ECO:0000256" key="3">
    <source>
        <dbReference type="ARBA" id="ARBA00022692"/>
    </source>
</evidence>
<feature type="transmembrane region" description="Helical" evidence="6">
    <location>
        <begin position="257"/>
        <end position="281"/>
    </location>
</feature>
<feature type="transmembrane region" description="Helical" evidence="6">
    <location>
        <begin position="147"/>
        <end position="169"/>
    </location>
</feature>
<dbReference type="Proteomes" id="UP000621436">
    <property type="component" value="Unassembled WGS sequence"/>
</dbReference>
<protein>
    <submittedName>
        <fullName evidence="7">YihY/virulence factor BrkB family protein</fullName>
    </submittedName>
</protein>
<keyword evidence="4 6" id="KW-1133">Transmembrane helix</keyword>